<name>A0ABV3FWG8_9NOCA</name>
<dbReference type="RefSeq" id="WP_232839632.1">
    <property type="nucleotide sequence ID" value="NZ_JBEXKW010000005.1"/>
</dbReference>
<evidence type="ECO:0000313" key="2">
    <source>
        <dbReference type="Proteomes" id="UP001551695"/>
    </source>
</evidence>
<reference evidence="1 2" key="1">
    <citation type="submission" date="2024-06" db="EMBL/GenBank/DDBJ databases">
        <title>The Natural Products Discovery Center: Release of the First 8490 Sequenced Strains for Exploring Actinobacteria Biosynthetic Diversity.</title>
        <authorList>
            <person name="Kalkreuter E."/>
            <person name="Kautsar S.A."/>
            <person name="Yang D."/>
            <person name="Bader C.D."/>
            <person name="Teijaro C.N."/>
            <person name="Fluegel L."/>
            <person name="Davis C.M."/>
            <person name="Simpson J.R."/>
            <person name="Lauterbach L."/>
            <person name="Steele A.D."/>
            <person name="Gui C."/>
            <person name="Meng S."/>
            <person name="Li G."/>
            <person name="Viehrig K."/>
            <person name="Ye F."/>
            <person name="Su P."/>
            <person name="Kiefer A.F."/>
            <person name="Nichols A."/>
            <person name="Cepeda A.J."/>
            <person name="Yan W."/>
            <person name="Fan B."/>
            <person name="Jiang Y."/>
            <person name="Adhikari A."/>
            <person name="Zheng C.-J."/>
            <person name="Schuster L."/>
            <person name="Cowan T.M."/>
            <person name="Smanski M.J."/>
            <person name="Chevrette M.G."/>
            <person name="De Carvalho L.P.S."/>
            <person name="Shen B."/>
        </authorList>
    </citation>
    <scope>NUCLEOTIDE SEQUENCE [LARGE SCALE GENOMIC DNA]</scope>
    <source>
        <strain evidence="1 2">NPDC050403</strain>
    </source>
</reference>
<dbReference type="EMBL" id="JBFAKC010000007">
    <property type="protein sequence ID" value="MEV0709610.1"/>
    <property type="molecule type" value="Genomic_DNA"/>
</dbReference>
<proteinExistence type="predicted"/>
<comment type="caution">
    <text evidence="1">The sequence shown here is derived from an EMBL/GenBank/DDBJ whole genome shotgun (WGS) entry which is preliminary data.</text>
</comment>
<sequence>MSSVVERRLLVNYRVAPEVAASLVPPPLRPQLIGGWAVAGICLIRLGQFRPSRLPGWVGLRSENAAHRIAVEWDGPQGPSTGVYISRRDSGSAINVLAGGRLFPGEHSSARFDVRETAEDLHVAFVSRDETMSVSVDVRTVEQFQGSELFADLAQASEFFRNGSAGFSATRGGLCLDGLELRTDSWRVEPVDVRSVRSTVFDDRDRFPPGSATLDCALLMREVPVTWRPLPPLRVAAAPRLRKFRNNRALRNRDTGTASVVS</sequence>
<gene>
    <name evidence="1" type="ORF">AB0I48_18770</name>
</gene>
<dbReference type="InterPro" id="IPR018644">
    <property type="entry name" value="DUF2071"/>
</dbReference>
<accession>A0ABV3FWG8</accession>
<protein>
    <submittedName>
        <fullName evidence="1">DUF2071 domain-containing protein</fullName>
    </submittedName>
</protein>
<organism evidence="1 2">
    <name type="scientific">Nocardia aurea</name>
    <dbReference type="NCBI Taxonomy" id="2144174"/>
    <lineage>
        <taxon>Bacteria</taxon>
        <taxon>Bacillati</taxon>
        <taxon>Actinomycetota</taxon>
        <taxon>Actinomycetes</taxon>
        <taxon>Mycobacteriales</taxon>
        <taxon>Nocardiaceae</taxon>
        <taxon>Nocardia</taxon>
    </lineage>
</organism>
<evidence type="ECO:0000313" key="1">
    <source>
        <dbReference type="EMBL" id="MEV0709610.1"/>
    </source>
</evidence>
<dbReference type="Proteomes" id="UP001551695">
    <property type="component" value="Unassembled WGS sequence"/>
</dbReference>
<keyword evidence="2" id="KW-1185">Reference proteome</keyword>
<dbReference type="Pfam" id="PF09844">
    <property type="entry name" value="DUF2071"/>
    <property type="match status" value="1"/>
</dbReference>